<keyword evidence="2" id="KW-1003">Cell membrane</keyword>
<evidence type="ECO:0000256" key="3">
    <source>
        <dbReference type="ARBA" id="ARBA00022692"/>
    </source>
</evidence>
<keyword evidence="3 6" id="KW-0812">Transmembrane</keyword>
<dbReference type="AlphaFoldDB" id="A0AA41Z841"/>
<dbReference type="Pfam" id="PF03706">
    <property type="entry name" value="LPG_synthase_TM"/>
    <property type="match status" value="1"/>
</dbReference>
<proteinExistence type="predicted"/>
<protein>
    <submittedName>
        <fullName evidence="7">Lysylphosphatidylglycerol synthase domain-containing protein</fullName>
    </submittedName>
</protein>
<feature type="transmembrane region" description="Helical" evidence="6">
    <location>
        <begin position="120"/>
        <end position="145"/>
    </location>
</feature>
<feature type="transmembrane region" description="Helical" evidence="6">
    <location>
        <begin position="274"/>
        <end position="299"/>
    </location>
</feature>
<dbReference type="GO" id="GO:0005886">
    <property type="term" value="C:plasma membrane"/>
    <property type="evidence" value="ECO:0007669"/>
    <property type="project" value="UniProtKB-SubCell"/>
</dbReference>
<gene>
    <name evidence="7" type="ORF">M8523_23735</name>
</gene>
<keyword evidence="5 6" id="KW-0472">Membrane</keyword>
<feature type="transmembrane region" description="Helical" evidence="6">
    <location>
        <begin position="76"/>
        <end position="100"/>
    </location>
</feature>
<feature type="transmembrane region" description="Helical" evidence="6">
    <location>
        <begin position="200"/>
        <end position="223"/>
    </location>
</feature>
<dbReference type="InterPro" id="IPR022791">
    <property type="entry name" value="L-PG_synthase/AglD"/>
</dbReference>
<comment type="subcellular location">
    <subcellularLocation>
        <location evidence="1">Cell membrane</location>
        <topology evidence="1">Multi-pass membrane protein</topology>
    </subcellularLocation>
</comment>
<evidence type="ECO:0000313" key="8">
    <source>
        <dbReference type="Proteomes" id="UP001165667"/>
    </source>
</evidence>
<evidence type="ECO:0000256" key="4">
    <source>
        <dbReference type="ARBA" id="ARBA00022989"/>
    </source>
</evidence>
<evidence type="ECO:0000256" key="1">
    <source>
        <dbReference type="ARBA" id="ARBA00004651"/>
    </source>
</evidence>
<feature type="transmembrane region" description="Helical" evidence="6">
    <location>
        <begin position="44"/>
        <end position="64"/>
    </location>
</feature>
<feature type="transmembrane region" description="Helical" evidence="6">
    <location>
        <begin position="166"/>
        <end position="188"/>
    </location>
</feature>
<accession>A0AA41Z841</accession>
<dbReference type="RefSeq" id="WP_282587453.1">
    <property type="nucleotide sequence ID" value="NZ_JAMOIM010000020.1"/>
</dbReference>
<feature type="transmembrane region" description="Helical" evidence="6">
    <location>
        <begin position="230"/>
        <end position="254"/>
    </location>
</feature>
<dbReference type="EMBL" id="JAMOIM010000020">
    <property type="protein sequence ID" value="MCW6511022.1"/>
    <property type="molecule type" value="Genomic_DNA"/>
</dbReference>
<sequence length="314" mass="33790">MRILDYLWPVIGIAAVLLSGWLLFREIHNLSWAEVKAAIAAIPAVRWGLAFACTVLAYGALAWYDRIALLHLGFKLSWGFISAVSFTTYALSHNIGMSMFSGAMVRYRAYSTKGLTLTDIGILVAFCSFTFTLGNVLLGGIVCLFEPGILERLFAIPPMVVRELGGLLLGLVVLYVIGSALHLKPFVFRGIRLIYPRPGIAARQLIAGPLELLGAAGIIYVALPPEFNPGFLVVLGVFLASFTAAMLSHAPGGLGVLEFVFVSGLPDVPPADVLAALLVFRLLYLLLPLILGIVAVVAFERGRLARVLDKRGPG</sequence>
<keyword evidence="8" id="KW-1185">Reference proteome</keyword>
<evidence type="ECO:0000313" key="7">
    <source>
        <dbReference type="EMBL" id="MCW6511022.1"/>
    </source>
</evidence>
<dbReference type="Proteomes" id="UP001165667">
    <property type="component" value="Unassembled WGS sequence"/>
</dbReference>
<reference evidence="7" key="1">
    <citation type="submission" date="2022-05" db="EMBL/GenBank/DDBJ databases">
        <authorList>
            <person name="Pankratov T."/>
        </authorList>
    </citation>
    <scope>NUCLEOTIDE SEQUENCE</scope>
    <source>
        <strain evidence="7">BP6-180914</strain>
    </source>
</reference>
<evidence type="ECO:0000256" key="2">
    <source>
        <dbReference type="ARBA" id="ARBA00022475"/>
    </source>
</evidence>
<comment type="caution">
    <text evidence="7">The sequence shown here is derived from an EMBL/GenBank/DDBJ whole genome shotgun (WGS) entry which is preliminary data.</text>
</comment>
<name>A0AA41Z841_9HYPH</name>
<keyword evidence="4 6" id="KW-1133">Transmembrane helix</keyword>
<evidence type="ECO:0000256" key="5">
    <source>
        <dbReference type="ARBA" id="ARBA00023136"/>
    </source>
</evidence>
<feature type="transmembrane region" description="Helical" evidence="6">
    <location>
        <begin position="7"/>
        <end position="24"/>
    </location>
</feature>
<organism evidence="7 8">
    <name type="scientific">Lichenifustis flavocetrariae</name>
    <dbReference type="NCBI Taxonomy" id="2949735"/>
    <lineage>
        <taxon>Bacteria</taxon>
        <taxon>Pseudomonadati</taxon>
        <taxon>Pseudomonadota</taxon>
        <taxon>Alphaproteobacteria</taxon>
        <taxon>Hyphomicrobiales</taxon>
        <taxon>Lichenihabitantaceae</taxon>
        <taxon>Lichenifustis</taxon>
    </lineage>
</organism>
<evidence type="ECO:0000256" key="6">
    <source>
        <dbReference type="SAM" id="Phobius"/>
    </source>
</evidence>